<dbReference type="HOGENOM" id="CLU_499493_0_0_4"/>
<dbReference type="SMART" id="SM00387">
    <property type="entry name" value="HATPase_c"/>
    <property type="match status" value="1"/>
</dbReference>
<dbReference type="STRING" id="159087.Daro_1488"/>
<dbReference type="NCBIfam" id="TIGR00229">
    <property type="entry name" value="sensory_box"/>
    <property type="match status" value="1"/>
</dbReference>
<keyword evidence="5" id="KW-0418">Kinase</keyword>
<organism evidence="9">
    <name type="scientific">Dechloromonas aromatica (strain RCB)</name>
    <dbReference type="NCBI Taxonomy" id="159087"/>
    <lineage>
        <taxon>Bacteria</taxon>
        <taxon>Pseudomonadati</taxon>
        <taxon>Pseudomonadota</taxon>
        <taxon>Betaproteobacteria</taxon>
        <taxon>Rhodocyclales</taxon>
        <taxon>Azonexaceae</taxon>
        <taxon>Dechloromonas</taxon>
    </lineage>
</organism>
<evidence type="ECO:0000256" key="2">
    <source>
        <dbReference type="ARBA" id="ARBA00012438"/>
    </source>
</evidence>
<dbReference type="AlphaFoldDB" id="Q47FZ4"/>
<dbReference type="SUPFAM" id="SSF55874">
    <property type="entry name" value="ATPase domain of HSP90 chaperone/DNA topoisomerase II/histidine kinase"/>
    <property type="match status" value="1"/>
</dbReference>
<dbReference type="InterPro" id="IPR052162">
    <property type="entry name" value="Sensor_kinase/Photoreceptor"/>
</dbReference>
<dbReference type="InterPro" id="IPR001610">
    <property type="entry name" value="PAC"/>
</dbReference>
<proteinExistence type="predicted"/>
<sequence length="531" mass="58088">MLHRGMDSALVVENEFMRSHPMTAVQRAKQIIEPSAAQALPPEAYRQAVDQADLAISITDDKANILFANDAFTRVTGYTKEEIIGKNESVLSNHTTPPEVYQALWKSLAEQKPWAGKLLNRRKDGELYLAELSISPVVDATGTTTHFLGMHRNITELHRLERVVANQKHLIESVVDAAPVAFALLDPTGRVILDNQEYKKLVTDLRVKEPAHTVLDSLLPAWREALAENPQQLVVSNREARIDRAAGRARWLSVTSSVIGMHSDCADSYFCAAGQPGLLLVIADVSNLREEQERARASALQAVLAEEERTAAIREGLSAAIFRLEEPMNVMSSAISVLQRRDPASAAMLQQALSGSREHMEALRQVIPQSPQEIVVSVNMNEILRDVLEVSTPRLLAAGIIVDWQPAATLPAILGRPLQLRMLFKALVDNAIEAMNIKGWKRRELSLTSALNGDCIVVSVLDSGPGIPQDWRYKAFEPFFTAKGGSGKHIGTGLSRAQQVVADHGGIIDLDDSPSGGCAAIVEFRVDGDPI</sequence>
<feature type="domain" description="PAC" evidence="8">
    <location>
        <begin position="112"/>
        <end position="166"/>
    </location>
</feature>
<dbReference type="InterPro" id="IPR000700">
    <property type="entry name" value="PAS-assoc_C"/>
</dbReference>
<evidence type="ECO:0000256" key="3">
    <source>
        <dbReference type="ARBA" id="ARBA00022553"/>
    </source>
</evidence>
<dbReference type="eggNOG" id="COG4191">
    <property type="taxonomic scope" value="Bacteria"/>
</dbReference>
<dbReference type="KEGG" id="dar:Daro_1488"/>
<dbReference type="eggNOG" id="COG3829">
    <property type="taxonomic scope" value="Bacteria"/>
</dbReference>
<dbReference type="PROSITE" id="PS50112">
    <property type="entry name" value="PAS"/>
    <property type="match status" value="1"/>
</dbReference>
<feature type="domain" description="PAS" evidence="7">
    <location>
        <begin position="41"/>
        <end position="87"/>
    </location>
</feature>
<dbReference type="InterPro" id="IPR013767">
    <property type="entry name" value="PAS_fold"/>
</dbReference>
<comment type="catalytic activity">
    <reaction evidence="1">
        <text>ATP + protein L-histidine = ADP + protein N-phospho-L-histidine.</text>
        <dbReference type="EC" id="2.7.13.3"/>
    </reaction>
</comment>
<dbReference type="CDD" id="cd00130">
    <property type="entry name" value="PAS"/>
    <property type="match status" value="1"/>
</dbReference>
<dbReference type="GO" id="GO:0004673">
    <property type="term" value="F:protein histidine kinase activity"/>
    <property type="evidence" value="ECO:0007669"/>
    <property type="project" value="UniProtKB-EC"/>
</dbReference>
<feature type="domain" description="Histidine kinase" evidence="6">
    <location>
        <begin position="319"/>
        <end position="528"/>
    </location>
</feature>
<dbReference type="SMART" id="SM00086">
    <property type="entry name" value="PAC"/>
    <property type="match status" value="1"/>
</dbReference>
<dbReference type="PANTHER" id="PTHR43304:SF1">
    <property type="entry name" value="PAC DOMAIN-CONTAINING PROTEIN"/>
    <property type="match status" value="1"/>
</dbReference>
<dbReference type="InterPro" id="IPR000014">
    <property type="entry name" value="PAS"/>
</dbReference>
<reference evidence="9" key="1">
    <citation type="submission" date="2005-08" db="EMBL/GenBank/DDBJ databases">
        <title>Complete sequence of Dechloromonas aromatica RCB.</title>
        <authorList>
            <person name="Salinero K.K."/>
            <person name="Copeland A."/>
            <person name="Lucas S."/>
            <person name="Lapidus A."/>
            <person name="Barry K."/>
            <person name="Detter J.C."/>
            <person name="Glavina T."/>
            <person name="Hammon N."/>
            <person name="Israni S."/>
            <person name="Pitluck S."/>
            <person name="Di Bartolo G."/>
            <person name="Trong S."/>
            <person name="Schmutz J."/>
            <person name="Larimer F."/>
            <person name="Land M."/>
            <person name="Ivanova N."/>
            <person name="Richardson P."/>
        </authorList>
    </citation>
    <scope>NUCLEOTIDE SEQUENCE</scope>
    <source>
        <strain evidence="9">RCB</strain>
    </source>
</reference>
<evidence type="ECO:0000313" key="9">
    <source>
        <dbReference type="EMBL" id="AAZ46237.1"/>
    </source>
</evidence>
<dbReference type="PRINTS" id="PR00344">
    <property type="entry name" value="BCTRLSENSOR"/>
</dbReference>
<keyword evidence="3" id="KW-0597">Phosphoprotein</keyword>
<evidence type="ECO:0000256" key="5">
    <source>
        <dbReference type="ARBA" id="ARBA00022777"/>
    </source>
</evidence>
<evidence type="ECO:0000256" key="4">
    <source>
        <dbReference type="ARBA" id="ARBA00022679"/>
    </source>
</evidence>
<dbReference type="PROSITE" id="PS50109">
    <property type="entry name" value="HIS_KIN"/>
    <property type="match status" value="1"/>
</dbReference>
<dbReference type="InterPro" id="IPR003594">
    <property type="entry name" value="HATPase_dom"/>
</dbReference>
<dbReference type="EC" id="2.7.13.3" evidence="2"/>
<dbReference type="Pfam" id="PF02518">
    <property type="entry name" value="HATPase_c"/>
    <property type="match status" value="1"/>
</dbReference>
<evidence type="ECO:0000259" key="8">
    <source>
        <dbReference type="PROSITE" id="PS50113"/>
    </source>
</evidence>
<dbReference type="InterPro" id="IPR004358">
    <property type="entry name" value="Sig_transdc_His_kin-like_C"/>
</dbReference>
<dbReference type="NCBIfam" id="TIGR02938">
    <property type="entry name" value="nifL_nitrog"/>
    <property type="match status" value="1"/>
</dbReference>
<dbReference type="GO" id="GO:0006355">
    <property type="term" value="P:regulation of DNA-templated transcription"/>
    <property type="evidence" value="ECO:0007669"/>
    <property type="project" value="InterPro"/>
</dbReference>
<dbReference type="InterPro" id="IPR005467">
    <property type="entry name" value="His_kinase_dom"/>
</dbReference>
<dbReference type="Pfam" id="PF00989">
    <property type="entry name" value="PAS"/>
    <property type="match status" value="1"/>
</dbReference>
<protein>
    <recommendedName>
        <fullName evidence="2">histidine kinase</fullName>
        <ecNumber evidence="2">2.7.13.3</ecNumber>
    </recommendedName>
</protein>
<dbReference type="SMART" id="SM00091">
    <property type="entry name" value="PAS"/>
    <property type="match status" value="2"/>
</dbReference>
<name>Q47FZ4_DECAR</name>
<dbReference type="Gene3D" id="3.30.450.20">
    <property type="entry name" value="PAS domain"/>
    <property type="match status" value="2"/>
</dbReference>
<keyword evidence="4" id="KW-0808">Transferase</keyword>
<dbReference type="EMBL" id="CP000089">
    <property type="protein sequence ID" value="AAZ46237.1"/>
    <property type="molecule type" value="Genomic_DNA"/>
</dbReference>
<evidence type="ECO:0000259" key="6">
    <source>
        <dbReference type="PROSITE" id="PS50109"/>
    </source>
</evidence>
<dbReference type="InterPro" id="IPR014285">
    <property type="entry name" value="N_fixation_neg-reg_NifL"/>
</dbReference>
<gene>
    <name evidence="9" type="ordered locus">Daro_1488</name>
</gene>
<evidence type="ECO:0000256" key="1">
    <source>
        <dbReference type="ARBA" id="ARBA00000085"/>
    </source>
</evidence>
<accession>Q47FZ4</accession>
<dbReference type="Gene3D" id="3.30.565.10">
    <property type="entry name" value="Histidine kinase-like ATPase, C-terminal domain"/>
    <property type="match status" value="1"/>
</dbReference>
<dbReference type="InterPro" id="IPR035965">
    <property type="entry name" value="PAS-like_dom_sf"/>
</dbReference>
<evidence type="ECO:0000259" key="7">
    <source>
        <dbReference type="PROSITE" id="PS50112"/>
    </source>
</evidence>
<dbReference type="PROSITE" id="PS50113">
    <property type="entry name" value="PAC"/>
    <property type="match status" value="1"/>
</dbReference>
<dbReference type="PANTHER" id="PTHR43304">
    <property type="entry name" value="PHYTOCHROME-LIKE PROTEIN CPH1"/>
    <property type="match status" value="1"/>
</dbReference>
<dbReference type="GO" id="GO:0009399">
    <property type="term" value="P:nitrogen fixation"/>
    <property type="evidence" value="ECO:0007669"/>
    <property type="project" value="InterPro"/>
</dbReference>
<dbReference type="GO" id="GO:0007165">
    <property type="term" value="P:signal transduction"/>
    <property type="evidence" value="ECO:0007669"/>
    <property type="project" value="InterPro"/>
</dbReference>
<dbReference type="InterPro" id="IPR036890">
    <property type="entry name" value="HATPase_C_sf"/>
</dbReference>
<dbReference type="SUPFAM" id="SSF55785">
    <property type="entry name" value="PYP-like sensor domain (PAS domain)"/>
    <property type="match status" value="2"/>
</dbReference>